<evidence type="ECO:0000313" key="2">
    <source>
        <dbReference type="Proteomes" id="UP001064048"/>
    </source>
</evidence>
<sequence>MAASGNNSFGASSAAFSAPWLVLAKVAARSRGGRAAAAAPRRATRVQCPAATARHGDRALTPLLYIVSVLCMMAQNVDERRGLEMPDRPVGSSNVAGQYWHGGCARAPMRGVMAPCRSDLIVAILSLVALSNAGPLGPLPNVTSSDVGLKEGSCVVGDVVYMTGDTFLGTGPCERCACAAGGVTCAPERCQPRPGCKALHRPDHCCPTYQCECEQEGRVYGNGEKLVDPEDPCRVCYCQGGEVVCRRIACFLRDDCQPRHVKGRCCPEYDNCPLRGVTAIPGLVPSVPNISTVEDAAASAVPTSPKENIKQEITIKEITPVSEIPVITDVKIKEILPIPSIEVPDYPSSKSPLIPREAVPEKSVTNSAELPTKTEESVVIEMISPLPTEQASKSTETNPETKSAEDLLPSKISLSTQDSINSEIYPSFVPIVIATMGAPALIPDSISTASTTRVAIIEEDDTSSLFDHNPAFPPIPDDLTIIGNHDDESIHEQNTDSDHITIVHEVENIASTSTPTESSTPPASTSTTVSYTTEIISTTTTKEAIGEISTTTSRTPEDSVESSTAFISTTTIRKEALKDSPMLNPRSAIPTEILNLPSALPEDITGEADDAAESVTAFEDPLDIVTSTTTELPPKIVDETSTTTTTTEKSLEEEILPRSGEISGVSFDTTTQKVAEVPELFTTKAPEELITASVTKSNIATEITSATEFSSLPVETSDQNPHDSAEIKEKNLSTTEVPTSTETTTSKLTTDLAIVKDTTPKPNVITTENQSFENSETTEFSLASLRTTDITADVAEIIKILPTQTERNAALIDSSNGHKTNILTDLINIVGDVASISDHTDAPEVVLRTTTSSSFSADSEELLPVNAGYKSKNSNFNLNSITEIPLKTKNQLPINKSKVVEIEDEDSETIADSPPPNDKVEPTTRRPIIDNVSDSMPKNGTDKKDIEIITQSYVPTINRNRPTKVVMKKSNDKPLVDTSTEGSTPVTEAAVTTESGPTRGADPASEGAPASASHTGTEGAPANASDTGTESTPADDAGATDSTPQPAVQ</sequence>
<gene>
    <name evidence="1" type="ORF">MSG28_003744</name>
</gene>
<organism evidence="1 2">
    <name type="scientific">Choristoneura fumiferana</name>
    <name type="common">Spruce budworm moth</name>
    <name type="synonym">Archips fumiferana</name>
    <dbReference type="NCBI Taxonomy" id="7141"/>
    <lineage>
        <taxon>Eukaryota</taxon>
        <taxon>Metazoa</taxon>
        <taxon>Ecdysozoa</taxon>
        <taxon>Arthropoda</taxon>
        <taxon>Hexapoda</taxon>
        <taxon>Insecta</taxon>
        <taxon>Pterygota</taxon>
        <taxon>Neoptera</taxon>
        <taxon>Endopterygota</taxon>
        <taxon>Lepidoptera</taxon>
        <taxon>Glossata</taxon>
        <taxon>Ditrysia</taxon>
        <taxon>Tortricoidea</taxon>
        <taxon>Tortricidae</taxon>
        <taxon>Tortricinae</taxon>
        <taxon>Choristoneura</taxon>
    </lineage>
</organism>
<accession>A0ACC0KG22</accession>
<evidence type="ECO:0000313" key="1">
    <source>
        <dbReference type="EMBL" id="KAI8435438.1"/>
    </source>
</evidence>
<dbReference type="EMBL" id="CM046105">
    <property type="protein sequence ID" value="KAI8435438.1"/>
    <property type="molecule type" value="Genomic_DNA"/>
</dbReference>
<comment type="caution">
    <text evidence="1">The sequence shown here is derived from an EMBL/GenBank/DDBJ whole genome shotgun (WGS) entry which is preliminary data.</text>
</comment>
<reference evidence="1 2" key="1">
    <citation type="journal article" date="2022" name="Genome Biol. Evol.">
        <title>The Spruce Budworm Genome: Reconstructing the Evolutionary History of Antifreeze Proteins.</title>
        <authorList>
            <person name="Beliveau C."/>
            <person name="Gagne P."/>
            <person name="Picq S."/>
            <person name="Vernygora O."/>
            <person name="Keeling C.I."/>
            <person name="Pinkney K."/>
            <person name="Doucet D."/>
            <person name="Wen F."/>
            <person name="Johnston J.S."/>
            <person name="Maaroufi H."/>
            <person name="Boyle B."/>
            <person name="Laroche J."/>
            <person name="Dewar K."/>
            <person name="Juretic N."/>
            <person name="Blackburn G."/>
            <person name="Nisole A."/>
            <person name="Brunet B."/>
            <person name="Brandao M."/>
            <person name="Lumley L."/>
            <person name="Duan J."/>
            <person name="Quan G."/>
            <person name="Lucarotti C.J."/>
            <person name="Roe A.D."/>
            <person name="Sperling F.A.H."/>
            <person name="Levesque R.C."/>
            <person name="Cusson M."/>
        </authorList>
    </citation>
    <scope>NUCLEOTIDE SEQUENCE [LARGE SCALE GENOMIC DNA]</scope>
    <source>
        <strain evidence="1">Glfc:IPQL:Cfum</strain>
    </source>
</reference>
<proteinExistence type="predicted"/>
<keyword evidence="2" id="KW-1185">Reference proteome</keyword>
<name>A0ACC0KG22_CHOFU</name>
<protein>
    <submittedName>
        <fullName evidence="1">Uncharacterized protein</fullName>
    </submittedName>
</protein>
<dbReference type="Proteomes" id="UP001064048">
    <property type="component" value="Chromosome 5"/>
</dbReference>